<dbReference type="EMBL" id="BMPI01000002">
    <property type="protein sequence ID" value="GGM07012.1"/>
    <property type="molecule type" value="Genomic_DNA"/>
</dbReference>
<evidence type="ECO:0000256" key="2">
    <source>
        <dbReference type="SAM" id="Phobius"/>
    </source>
</evidence>
<keyword evidence="2" id="KW-1133">Transmembrane helix</keyword>
<feature type="compositionally biased region" description="Low complexity" evidence="1">
    <location>
        <begin position="130"/>
        <end position="144"/>
    </location>
</feature>
<proteinExistence type="predicted"/>
<dbReference type="AlphaFoldDB" id="A0A917T116"/>
<gene>
    <name evidence="3" type="ORF">GCM10007977_005060</name>
</gene>
<evidence type="ECO:0000256" key="1">
    <source>
        <dbReference type="SAM" id="MobiDB-lite"/>
    </source>
</evidence>
<comment type="caution">
    <text evidence="3">The sequence shown here is derived from an EMBL/GenBank/DDBJ whole genome shotgun (WGS) entry which is preliminary data.</text>
</comment>
<keyword evidence="2" id="KW-0812">Transmembrane</keyword>
<name>A0A917T116_9ACTN</name>
<dbReference type="Proteomes" id="UP000642070">
    <property type="component" value="Unassembled WGS sequence"/>
</dbReference>
<keyword evidence="2" id="KW-0472">Membrane</keyword>
<reference evidence="3" key="1">
    <citation type="journal article" date="2014" name="Int. J. Syst. Evol. Microbiol.">
        <title>Complete genome sequence of Corynebacterium casei LMG S-19264T (=DSM 44701T), isolated from a smear-ripened cheese.</title>
        <authorList>
            <consortium name="US DOE Joint Genome Institute (JGI-PGF)"/>
            <person name="Walter F."/>
            <person name="Albersmeier A."/>
            <person name="Kalinowski J."/>
            <person name="Ruckert C."/>
        </authorList>
    </citation>
    <scope>NUCLEOTIDE SEQUENCE</scope>
    <source>
        <strain evidence="3">JCM 19831</strain>
    </source>
</reference>
<feature type="transmembrane region" description="Helical" evidence="2">
    <location>
        <begin position="41"/>
        <end position="64"/>
    </location>
</feature>
<reference evidence="3" key="2">
    <citation type="submission" date="2020-09" db="EMBL/GenBank/DDBJ databases">
        <authorList>
            <person name="Sun Q."/>
            <person name="Ohkuma M."/>
        </authorList>
    </citation>
    <scope>NUCLEOTIDE SEQUENCE</scope>
    <source>
        <strain evidence="3">JCM 19831</strain>
    </source>
</reference>
<accession>A0A917T116</accession>
<evidence type="ECO:0000313" key="4">
    <source>
        <dbReference type="Proteomes" id="UP000642070"/>
    </source>
</evidence>
<dbReference type="RefSeq" id="WP_190248006.1">
    <property type="nucleotide sequence ID" value="NZ_BMPI01000002.1"/>
</dbReference>
<feature type="region of interest" description="Disordered" evidence="1">
    <location>
        <begin position="128"/>
        <end position="156"/>
    </location>
</feature>
<sequence length="396" mass="41364">MAPQDLRSLLTTARDDAPPPRLSVDDITNAGRQLVRRRRRVAVLSSVAGSAVAAVAAVAAVVVLSTTPQPITPALDPSGLPARPSPTPARFAEAAPFVTTYGGYKAGRYAVSDPNLVTTAYQQSSIDDTAPLPAAPSVSPSVSATELKTDPRGATRQGGTLIVYRTGAFEPSAFEPAEKIPLRSGTALLHYAGQQTAPQVDKALVDKYAMTGTPIPAISWQYADDAWAAVYWTTWEQTPTRDELVAIADGLSPAAPRPFPIGFQAQVVPKNYSLAAASYGQDVASGERLVSAVRLTPKPIRTPLTGPVDFGDYLVVTLAVGLPTPNGKVVKGRPACPSDSMSTCLLVNEAGALVLVEYSSPKDAANVPPAVVAQRMTPADPTDPGSWPAVTDVFGT</sequence>
<keyword evidence="4" id="KW-1185">Reference proteome</keyword>
<organism evidence="3 4">
    <name type="scientific">Dactylosporangium sucinum</name>
    <dbReference type="NCBI Taxonomy" id="1424081"/>
    <lineage>
        <taxon>Bacteria</taxon>
        <taxon>Bacillati</taxon>
        <taxon>Actinomycetota</taxon>
        <taxon>Actinomycetes</taxon>
        <taxon>Micromonosporales</taxon>
        <taxon>Micromonosporaceae</taxon>
        <taxon>Dactylosporangium</taxon>
    </lineage>
</organism>
<feature type="region of interest" description="Disordered" evidence="1">
    <location>
        <begin position="376"/>
        <end position="396"/>
    </location>
</feature>
<evidence type="ECO:0000313" key="3">
    <source>
        <dbReference type="EMBL" id="GGM07012.1"/>
    </source>
</evidence>
<protein>
    <submittedName>
        <fullName evidence="3">Uncharacterized protein</fullName>
    </submittedName>
</protein>